<dbReference type="Gene3D" id="3.10.20.810">
    <property type="entry name" value="Phosphoribosyl-AMP cyclohydrolase"/>
    <property type="match status" value="1"/>
</dbReference>
<evidence type="ECO:0000256" key="3">
    <source>
        <dbReference type="ARBA" id="ARBA00022490"/>
    </source>
</evidence>
<evidence type="ECO:0000256" key="5">
    <source>
        <dbReference type="ARBA" id="ARBA00022801"/>
    </source>
</evidence>
<comment type="subunit">
    <text evidence="7">Homodimer.</text>
</comment>
<keyword evidence="6 7" id="KW-0368">Histidine biosynthesis</keyword>
<feature type="binding site" evidence="7">
    <location>
        <position position="86"/>
    </location>
    <ligand>
        <name>Zn(2+)</name>
        <dbReference type="ChEBI" id="CHEBI:29105"/>
        <note>ligand shared between dimeric partners</note>
    </ligand>
</feature>
<dbReference type="FunFam" id="3.10.20.810:FF:000001">
    <property type="entry name" value="Histidine biosynthesis bifunctional protein HisIE"/>
    <property type="match status" value="1"/>
</dbReference>
<evidence type="ECO:0000313" key="11">
    <source>
        <dbReference type="Proteomes" id="UP000276741"/>
    </source>
</evidence>
<dbReference type="InterPro" id="IPR026660">
    <property type="entry name" value="PRA-CH"/>
</dbReference>
<dbReference type="GO" id="GO:0004635">
    <property type="term" value="F:phosphoribosyl-AMP cyclohydrolase activity"/>
    <property type="evidence" value="ECO:0007669"/>
    <property type="project" value="UniProtKB-UniRule"/>
</dbReference>
<reference evidence="11" key="2">
    <citation type="submission" date="2018-04" db="EMBL/GenBank/DDBJ databases">
        <title>Complete genome sequence of Sulfodiicoccus acidiphilus strain HS-1.</title>
        <authorList>
            <person name="Sakai H.D."/>
            <person name="Kurosawa N."/>
        </authorList>
    </citation>
    <scope>NUCLEOTIDE SEQUENCE [LARGE SCALE GENOMIC DNA]</scope>
    <source>
        <strain evidence="11">HS-1</strain>
    </source>
</reference>
<dbReference type="NCBIfam" id="NF000768">
    <property type="entry name" value="PRK00051.1"/>
    <property type="match status" value="1"/>
</dbReference>
<reference evidence="10" key="4">
    <citation type="submission" date="2020-09" db="EMBL/GenBank/DDBJ databases">
        <authorList>
            <person name="Sun Q."/>
            <person name="Ohkuma M."/>
        </authorList>
    </citation>
    <scope>NUCLEOTIDE SEQUENCE</scope>
    <source>
        <strain evidence="10">JCM 31740</strain>
    </source>
</reference>
<dbReference type="EMBL" id="BMQS01000023">
    <property type="protein sequence ID" value="GGU02688.1"/>
    <property type="molecule type" value="Genomic_DNA"/>
</dbReference>
<evidence type="ECO:0000256" key="6">
    <source>
        <dbReference type="ARBA" id="ARBA00023102"/>
    </source>
</evidence>
<dbReference type="KEGG" id="sacd:HS1genome_2366"/>
<feature type="binding site" evidence="7">
    <location>
        <position position="85"/>
    </location>
    <ligand>
        <name>Mg(2+)</name>
        <dbReference type="ChEBI" id="CHEBI:18420"/>
    </ligand>
</feature>
<keyword evidence="7" id="KW-0460">Magnesium</keyword>
<name>A0A348B725_9CREN</name>
<dbReference type="PANTHER" id="PTHR42945:SF1">
    <property type="entry name" value="HISTIDINE BIOSYNTHESIS BIFUNCTIONAL PROTEIN HIS7"/>
    <property type="match status" value="1"/>
</dbReference>
<keyword evidence="5 7" id="KW-0378">Hydrolase</keyword>
<evidence type="ECO:0000256" key="1">
    <source>
        <dbReference type="ARBA" id="ARBA00000024"/>
    </source>
</evidence>
<keyword evidence="7" id="KW-0862">Zinc</keyword>
<reference evidence="9" key="3">
    <citation type="journal article" date="2019" name="BMC Res. Notes">
        <title>Complete genome sequence of the Sulfodiicoccus acidiphilus strain HS-1T, the first crenarchaeon that lacks polB3, isolated from an acidic hot spring in Ohwaku-dani, Hakone, Japan.</title>
        <authorList>
            <person name="Sakai H.D."/>
            <person name="Kurosawa N."/>
        </authorList>
    </citation>
    <scope>NUCLEOTIDE SEQUENCE</scope>
    <source>
        <strain evidence="9">HS-1</strain>
    </source>
</reference>
<comment type="cofactor">
    <cofactor evidence="7">
        <name>Zn(2+)</name>
        <dbReference type="ChEBI" id="CHEBI:29105"/>
    </cofactor>
    <text evidence="7">Binds 1 zinc ion per subunit.</text>
</comment>
<gene>
    <name evidence="7" type="primary">hisI</name>
    <name evidence="10" type="ORF">GCM10007116_19680</name>
    <name evidence="9" type="ORF">HS1genome_2366</name>
</gene>
<comment type="similarity">
    <text evidence="7">Belongs to the PRA-CH family.</text>
</comment>
<dbReference type="RefSeq" id="WP_197721494.1">
    <property type="nucleotide sequence ID" value="NZ_AP018553.1"/>
</dbReference>
<comment type="catalytic activity">
    <reaction evidence="1 7">
        <text>1-(5-phospho-beta-D-ribosyl)-5'-AMP + H2O = 1-(5-phospho-beta-D-ribosyl)-5-[(5-phospho-beta-D-ribosylamino)methylideneamino]imidazole-4-carboxamide</text>
        <dbReference type="Rhea" id="RHEA:20049"/>
        <dbReference type="ChEBI" id="CHEBI:15377"/>
        <dbReference type="ChEBI" id="CHEBI:58435"/>
        <dbReference type="ChEBI" id="CHEBI:59457"/>
        <dbReference type="EC" id="3.5.4.19"/>
    </reaction>
</comment>
<keyword evidence="3 7" id="KW-0963">Cytoplasm</keyword>
<keyword evidence="11" id="KW-1185">Reference proteome</keyword>
<feature type="binding site" evidence="7">
    <location>
        <position position="87"/>
    </location>
    <ligand>
        <name>Mg(2+)</name>
        <dbReference type="ChEBI" id="CHEBI:18420"/>
    </ligand>
</feature>
<protein>
    <recommendedName>
        <fullName evidence="7">Phosphoribosyl-AMP cyclohydrolase</fullName>
        <shortName evidence="7">PRA-CH</shortName>
        <ecNumber evidence="7">3.5.4.19</ecNumber>
    </recommendedName>
</protein>
<dbReference type="GO" id="GO:0000287">
    <property type="term" value="F:magnesium ion binding"/>
    <property type="evidence" value="ECO:0007669"/>
    <property type="project" value="UniProtKB-UniRule"/>
</dbReference>
<dbReference type="GeneID" id="38667822"/>
<dbReference type="InterPro" id="IPR002496">
    <property type="entry name" value="PRib_AMP_CycHydrolase_dom"/>
</dbReference>
<proteinExistence type="inferred from homology"/>
<evidence type="ECO:0000256" key="7">
    <source>
        <dbReference type="HAMAP-Rule" id="MF_01021"/>
    </source>
</evidence>
<dbReference type="GO" id="GO:0004636">
    <property type="term" value="F:phosphoribosyl-ATP diphosphatase activity"/>
    <property type="evidence" value="ECO:0007669"/>
    <property type="project" value="UniProtKB-ARBA"/>
</dbReference>
<reference evidence="10" key="1">
    <citation type="journal article" date="2014" name="Int. J. Syst. Evol. Microbiol.">
        <title>Complete genome sequence of Corynebacterium casei LMG S-19264T (=DSM 44701T), isolated from a smear-ripened cheese.</title>
        <authorList>
            <consortium name="US DOE Joint Genome Institute (JGI-PGF)"/>
            <person name="Walter F."/>
            <person name="Albersmeier A."/>
            <person name="Kalinowski J."/>
            <person name="Ruckert C."/>
        </authorList>
    </citation>
    <scope>NUCLEOTIDE SEQUENCE</scope>
    <source>
        <strain evidence="10">JCM 31740</strain>
    </source>
</reference>
<dbReference type="GO" id="GO:0000105">
    <property type="term" value="P:L-histidine biosynthetic process"/>
    <property type="evidence" value="ECO:0007669"/>
    <property type="project" value="UniProtKB-UniRule"/>
</dbReference>
<keyword evidence="4 7" id="KW-0028">Amino-acid biosynthesis</keyword>
<accession>A0A348B725</accession>
<dbReference type="HAMAP" id="MF_01021">
    <property type="entry name" value="HisI"/>
    <property type="match status" value="1"/>
</dbReference>
<feature type="binding site" evidence="7">
    <location>
        <position position="109"/>
    </location>
    <ligand>
        <name>Zn(2+)</name>
        <dbReference type="ChEBI" id="CHEBI:29105"/>
        <note>ligand shared between dimeric partners</note>
    </ligand>
</feature>
<dbReference type="EMBL" id="AP018553">
    <property type="protein sequence ID" value="BBD73977.1"/>
    <property type="molecule type" value="Genomic_DNA"/>
</dbReference>
<keyword evidence="7" id="KW-0479">Metal-binding</keyword>
<evidence type="ECO:0000313" key="10">
    <source>
        <dbReference type="EMBL" id="GGU02688.1"/>
    </source>
</evidence>
<feature type="binding site" evidence="7">
    <location>
        <position position="89"/>
    </location>
    <ligand>
        <name>Mg(2+)</name>
        <dbReference type="ChEBI" id="CHEBI:18420"/>
    </ligand>
</feature>
<dbReference type="EC" id="3.5.4.19" evidence="7"/>
<sequence length="125" mass="14159">MRLSKEEAARIVESLNYRHEEGTVVAVVQDNHSLEVLMVASVNREALFKTLTTGLLHFWSLSRHSLWLKGETSGNYQLLVDFKVDCDADAVLFKVEPKGPACHTMNRSCFYRGYGELTADRSSKH</sequence>
<dbReference type="SUPFAM" id="SSF141734">
    <property type="entry name" value="HisI-like"/>
    <property type="match status" value="1"/>
</dbReference>
<dbReference type="Pfam" id="PF01502">
    <property type="entry name" value="PRA-CH"/>
    <property type="match status" value="1"/>
</dbReference>
<organism evidence="9 11">
    <name type="scientific">Sulfodiicoccus acidiphilus</name>
    <dbReference type="NCBI Taxonomy" id="1670455"/>
    <lineage>
        <taxon>Archaea</taxon>
        <taxon>Thermoproteota</taxon>
        <taxon>Thermoprotei</taxon>
        <taxon>Sulfolobales</taxon>
        <taxon>Sulfolobaceae</taxon>
        <taxon>Sulfodiicoccus</taxon>
    </lineage>
</organism>
<feature type="binding site" evidence="7">
    <location>
        <position position="102"/>
    </location>
    <ligand>
        <name>Zn(2+)</name>
        <dbReference type="ChEBI" id="CHEBI:29105"/>
        <note>ligand shared between dimeric partners</note>
    </ligand>
</feature>
<comment type="function">
    <text evidence="7">Catalyzes the hydrolysis of the adenine ring of phosphoribosyl-AMP.</text>
</comment>
<comment type="pathway">
    <text evidence="2 7">Amino-acid biosynthesis; L-histidine biosynthesis; L-histidine from 5-phospho-alpha-D-ribose 1-diphosphate: step 3/9.</text>
</comment>
<dbReference type="AlphaFoldDB" id="A0A348B725"/>
<dbReference type="GO" id="GO:0005737">
    <property type="term" value="C:cytoplasm"/>
    <property type="evidence" value="ECO:0007669"/>
    <property type="project" value="UniProtKB-SubCell"/>
</dbReference>
<dbReference type="Proteomes" id="UP000616143">
    <property type="component" value="Unassembled WGS sequence"/>
</dbReference>
<evidence type="ECO:0000259" key="8">
    <source>
        <dbReference type="Pfam" id="PF01502"/>
    </source>
</evidence>
<dbReference type="InterPro" id="IPR038019">
    <property type="entry name" value="PRib_AMP_CycHydrolase_sf"/>
</dbReference>
<evidence type="ECO:0000256" key="4">
    <source>
        <dbReference type="ARBA" id="ARBA00022605"/>
    </source>
</evidence>
<evidence type="ECO:0000313" key="9">
    <source>
        <dbReference type="EMBL" id="BBD73977.1"/>
    </source>
</evidence>
<dbReference type="GO" id="GO:0008270">
    <property type="term" value="F:zinc ion binding"/>
    <property type="evidence" value="ECO:0007669"/>
    <property type="project" value="UniProtKB-UniRule"/>
</dbReference>
<feature type="domain" description="Phosphoribosyl-AMP cyclohydrolase" evidence="8">
    <location>
        <begin position="38"/>
        <end position="111"/>
    </location>
</feature>
<dbReference type="Proteomes" id="UP000276741">
    <property type="component" value="Chromosome"/>
</dbReference>
<evidence type="ECO:0000256" key="2">
    <source>
        <dbReference type="ARBA" id="ARBA00005169"/>
    </source>
</evidence>
<comment type="cofactor">
    <cofactor evidence="7">
        <name>Mg(2+)</name>
        <dbReference type="ChEBI" id="CHEBI:18420"/>
    </cofactor>
    <text evidence="7">Binds 1 Mg(2+) ion per subunit.</text>
</comment>
<comment type="subcellular location">
    <subcellularLocation>
        <location evidence="7">Cytoplasm</location>
    </subcellularLocation>
</comment>
<dbReference type="PANTHER" id="PTHR42945">
    <property type="entry name" value="HISTIDINE BIOSYNTHESIS BIFUNCTIONAL PROTEIN"/>
    <property type="match status" value="1"/>
</dbReference>
<dbReference type="UniPathway" id="UPA00031">
    <property type="reaction ID" value="UER00008"/>
</dbReference>